<dbReference type="Pfam" id="PF00551">
    <property type="entry name" value="Formyl_trans_N"/>
    <property type="match status" value="1"/>
</dbReference>
<dbReference type="RefSeq" id="WP_111733614.1">
    <property type="nucleotide sequence ID" value="NZ_CP037900.1"/>
</dbReference>
<dbReference type="EMBL" id="CP037900">
    <property type="protein sequence ID" value="QBP09869.1"/>
    <property type="molecule type" value="Genomic_DNA"/>
</dbReference>
<dbReference type="Proteomes" id="UP000253772">
    <property type="component" value="Chromosome c1"/>
</dbReference>
<accession>A0A482IRX2</accession>
<dbReference type="AlphaFoldDB" id="A0A482IRX2"/>
<dbReference type="GO" id="GO:0005829">
    <property type="term" value="C:cytosol"/>
    <property type="evidence" value="ECO:0007669"/>
    <property type="project" value="TreeGrafter"/>
</dbReference>
<evidence type="ECO:0000313" key="2">
    <source>
        <dbReference type="EMBL" id="QBP09869.1"/>
    </source>
</evidence>
<dbReference type="GO" id="GO:0004479">
    <property type="term" value="F:methionyl-tRNA formyltransferase activity"/>
    <property type="evidence" value="ECO:0007669"/>
    <property type="project" value="TreeGrafter"/>
</dbReference>
<organism evidence="2 3">
    <name type="scientific">Cupriavidus metallidurans</name>
    <dbReference type="NCBI Taxonomy" id="119219"/>
    <lineage>
        <taxon>Bacteria</taxon>
        <taxon>Pseudomonadati</taxon>
        <taxon>Pseudomonadota</taxon>
        <taxon>Betaproteobacteria</taxon>
        <taxon>Burkholderiales</taxon>
        <taxon>Burkholderiaceae</taxon>
        <taxon>Cupriavidus</taxon>
    </lineage>
</organism>
<dbReference type="InterPro" id="IPR002376">
    <property type="entry name" value="Formyl_transf_N"/>
</dbReference>
<dbReference type="PANTHER" id="PTHR11138:SF5">
    <property type="entry name" value="METHIONYL-TRNA FORMYLTRANSFERASE, MITOCHONDRIAL"/>
    <property type="match status" value="1"/>
</dbReference>
<dbReference type="Gene3D" id="3.40.50.12230">
    <property type="match status" value="1"/>
</dbReference>
<sequence length="200" mass="21463">MRVMIVGQKWLATAVLDAVLEDGYTVSAVVAPAGDRLQAEAGRRGIPYSGLGRSLSADLVPEGTSVILSAHAHAFIPAAARARAAHGALGYHPSLLPRHRGRDAIRWAIHMGERVTGGTVYRMVDLADAGPILAQEWCFIRPEDDAAALWRRELAPMGVSLFRRVLHQLATGSAPAVDQDSSLATWEPAFDRPRLGDESG</sequence>
<gene>
    <name evidence="2" type="ORF">DDF84_008890</name>
</gene>
<proteinExistence type="predicted"/>
<dbReference type="PANTHER" id="PTHR11138">
    <property type="entry name" value="METHIONYL-TRNA FORMYLTRANSFERASE"/>
    <property type="match status" value="1"/>
</dbReference>
<evidence type="ECO:0000259" key="1">
    <source>
        <dbReference type="Pfam" id="PF00551"/>
    </source>
</evidence>
<protein>
    <submittedName>
        <fullName evidence="2">Methionyl-tRNA formyltransferase</fullName>
    </submittedName>
</protein>
<dbReference type="SUPFAM" id="SSF53328">
    <property type="entry name" value="Formyltransferase"/>
    <property type="match status" value="1"/>
</dbReference>
<feature type="domain" description="Formyl transferase N-terminal" evidence="1">
    <location>
        <begin position="64"/>
        <end position="152"/>
    </location>
</feature>
<reference evidence="2 3" key="1">
    <citation type="submission" date="2019-03" db="EMBL/GenBank/DDBJ databases">
        <title>Comparative insights into the high quality Complete genome sequence of highly metal resistant Cupriavidus metallidurans strain BS1 isolated from a gold-copper mine.</title>
        <authorList>
            <person name="Mazhar H.S."/>
            <person name="Rensing C."/>
        </authorList>
    </citation>
    <scope>NUCLEOTIDE SEQUENCE [LARGE SCALE GENOMIC DNA]</scope>
    <source>
        <strain evidence="2 3">BS1</strain>
    </source>
</reference>
<name>A0A482IRX2_9BURK</name>
<dbReference type="OrthoDB" id="9802815at2"/>
<evidence type="ECO:0000313" key="3">
    <source>
        <dbReference type="Proteomes" id="UP000253772"/>
    </source>
</evidence>
<keyword evidence="2" id="KW-0808">Transferase</keyword>
<dbReference type="InterPro" id="IPR036477">
    <property type="entry name" value="Formyl_transf_N_sf"/>
</dbReference>